<dbReference type="RefSeq" id="WP_179909840.1">
    <property type="nucleotide sequence ID" value="NZ_CP058910.1"/>
</dbReference>
<dbReference type="InterPro" id="IPR036388">
    <property type="entry name" value="WH-like_DNA-bd_sf"/>
</dbReference>
<dbReference type="AlphaFoldDB" id="A0A7D5TLJ2"/>
<name>A0A7D5TLJ2_9EURY</name>
<dbReference type="GeneID" id="56076320"/>
<dbReference type="InterPro" id="IPR011991">
    <property type="entry name" value="ArsR-like_HTH"/>
</dbReference>
<dbReference type="Proteomes" id="UP000509667">
    <property type="component" value="Chromosome"/>
</dbReference>
<dbReference type="GO" id="GO:0043200">
    <property type="term" value="P:response to amino acid"/>
    <property type="evidence" value="ECO:0007669"/>
    <property type="project" value="TreeGrafter"/>
</dbReference>
<dbReference type="PROSITE" id="PS50956">
    <property type="entry name" value="HTH_ASNC_2"/>
    <property type="match status" value="1"/>
</dbReference>
<dbReference type="PANTHER" id="PTHR30154">
    <property type="entry name" value="LEUCINE-RESPONSIVE REGULATORY PROTEIN"/>
    <property type="match status" value="1"/>
</dbReference>
<dbReference type="InterPro" id="IPR019885">
    <property type="entry name" value="Tscrpt_reg_HTH_AsnC-type_CS"/>
</dbReference>
<evidence type="ECO:0000259" key="4">
    <source>
        <dbReference type="PROSITE" id="PS50956"/>
    </source>
</evidence>
<gene>
    <name evidence="5" type="ORF">HZS55_00615</name>
</gene>
<dbReference type="PANTHER" id="PTHR30154:SF34">
    <property type="entry name" value="TRANSCRIPTIONAL REGULATOR AZLB"/>
    <property type="match status" value="1"/>
</dbReference>
<dbReference type="InterPro" id="IPR000485">
    <property type="entry name" value="AsnC-type_HTH_dom"/>
</dbReference>
<evidence type="ECO:0000256" key="2">
    <source>
        <dbReference type="ARBA" id="ARBA00023125"/>
    </source>
</evidence>
<dbReference type="Pfam" id="PF13404">
    <property type="entry name" value="HTH_AsnC-type"/>
    <property type="match status" value="1"/>
</dbReference>
<protein>
    <submittedName>
        <fullName evidence="5">AsnC family transcriptional regulator</fullName>
    </submittedName>
</protein>
<keyword evidence="3" id="KW-0804">Transcription</keyword>
<dbReference type="PROSITE" id="PS00519">
    <property type="entry name" value="HTH_ASNC_1"/>
    <property type="match status" value="1"/>
</dbReference>
<dbReference type="InterPro" id="IPR019888">
    <property type="entry name" value="Tscrpt_reg_AsnC-like"/>
</dbReference>
<keyword evidence="1" id="KW-0805">Transcription regulation</keyword>
<proteinExistence type="predicted"/>
<dbReference type="OrthoDB" id="6762at2157"/>
<dbReference type="Gene3D" id="3.30.70.920">
    <property type="match status" value="1"/>
</dbReference>
<evidence type="ECO:0000256" key="3">
    <source>
        <dbReference type="ARBA" id="ARBA00023163"/>
    </source>
</evidence>
<organism evidence="5 6">
    <name type="scientific">Halosimplex rubrum</name>
    <dbReference type="NCBI Taxonomy" id="869889"/>
    <lineage>
        <taxon>Archaea</taxon>
        <taxon>Methanobacteriati</taxon>
        <taxon>Methanobacteriota</taxon>
        <taxon>Stenosarchaea group</taxon>
        <taxon>Halobacteria</taxon>
        <taxon>Halobacteriales</taxon>
        <taxon>Haloarculaceae</taxon>
        <taxon>Halosimplex</taxon>
    </lineage>
</organism>
<evidence type="ECO:0000256" key="1">
    <source>
        <dbReference type="ARBA" id="ARBA00023015"/>
    </source>
</evidence>
<feature type="domain" description="HTH asnC-type" evidence="4">
    <location>
        <begin position="5"/>
        <end position="67"/>
    </location>
</feature>
<sequence>MARDLDDVDRGILHALQENAREATAAEMADAVGVSASTVRNRIERLESTGVVRGYHPDIDYERAGFQLHVFVVCRAAPPDRSSLAAELLELSGVVRVRELLTGTENLHVEAVAADSAAVDDLLAAITGLGIEIVSSDIVNTTHVQPFDHFGADAVPDG</sequence>
<dbReference type="SMART" id="SM00344">
    <property type="entry name" value="HTH_ASNC"/>
    <property type="match status" value="1"/>
</dbReference>
<dbReference type="GO" id="GO:0043565">
    <property type="term" value="F:sequence-specific DNA binding"/>
    <property type="evidence" value="ECO:0007669"/>
    <property type="project" value="InterPro"/>
</dbReference>
<evidence type="ECO:0000313" key="6">
    <source>
        <dbReference type="Proteomes" id="UP000509667"/>
    </source>
</evidence>
<dbReference type="InterPro" id="IPR036390">
    <property type="entry name" value="WH_DNA-bd_sf"/>
</dbReference>
<dbReference type="KEGG" id="hrr:HZS55_00615"/>
<dbReference type="CDD" id="cd00090">
    <property type="entry name" value="HTH_ARSR"/>
    <property type="match status" value="1"/>
</dbReference>
<dbReference type="Gene3D" id="1.10.10.10">
    <property type="entry name" value="Winged helix-like DNA-binding domain superfamily/Winged helix DNA-binding domain"/>
    <property type="match status" value="1"/>
</dbReference>
<keyword evidence="6" id="KW-1185">Reference proteome</keyword>
<dbReference type="GO" id="GO:0005829">
    <property type="term" value="C:cytosol"/>
    <property type="evidence" value="ECO:0007669"/>
    <property type="project" value="TreeGrafter"/>
</dbReference>
<dbReference type="EMBL" id="CP058910">
    <property type="protein sequence ID" value="QLH75894.1"/>
    <property type="molecule type" value="Genomic_DNA"/>
</dbReference>
<keyword evidence="2" id="KW-0238">DNA-binding</keyword>
<reference evidence="5 6" key="1">
    <citation type="submission" date="2020-07" db="EMBL/GenBank/DDBJ databases">
        <title>Halosimplex pelagicum sp. nov. and Halosimplex rubrum sp. nov., isolated from salted brown alga Laminaria, and emended description of the genus Halosimplex.</title>
        <authorList>
            <person name="Cui H."/>
        </authorList>
    </citation>
    <scope>NUCLEOTIDE SEQUENCE [LARGE SCALE GENOMIC DNA]</scope>
    <source>
        <strain evidence="5 6">R27</strain>
    </source>
</reference>
<dbReference type="PRINTS" id="PR00033">
    <property type="entry name" value="HTHASNC"/>
</dbReference>
<dbReference type="SUPFAM" id="SSF46785">
    <property type="entry name" value="Winged helix' DNA-binding domain"/>
    <property type="match status" value="1"/>
</dbReference>
<evidence type="ECO:0000313" key="5">
    <source>
        <dbReference type="EMBL" id="QLH75894.1"/>
    </source>
</evidence>
<accession>A0A7D5TLJ2</accession>